<dbReference type="EMBL" id="WUQX01000001">
    <property type="protein sequence ID" value="MXP76911.1"/>
    <property type="molecule type" value="Genomic_DNA"/>
</dbReference>
<protein>
    <submittedName>
        <fullName evidence="2">Uma2 family endonuclease</fullName>
    </submittedName>
</protein>
<dbReference type="AlphaFoldDB" id="A0A7X3MIA2"/>
<organism evidence="2 3">
    <name type="scientific">Sporofaciens musculi</name>
    <dbReference type="NCBI Taxonomy" id="2681861"/>
    <lineage>
        <taxon>Bacteria</taxon>
        <taxon>Bacillati</taxon>
        <taxon>Bacillota</taxon>
        <taxon>Clostridia</taxon>
        <taxon>Lachnospirales</taxon>
        <taxon>Lachnospiraceae</taxon>
        <taxon>Sporofaciens</taxon>
    </lineage>
</organism>
<dbReference type="RefSeq" id="WP_159751955.1">
    <property type="nucleotide sequence ID" value="NZ_CASSPE010000132.1"/>
</dbReference>
<gene>
    <name evidence="2" type="ORF">GN277_16430</name>
</gene>
<dbReference type="PANTHER" id="PTHR36558">
    <property type="entry name" value="GLR1098 PROTEIN"/>
    <property type="match status" value="1"/>
</dbReference>
<dbReference type="GO" id="GO:0004519">
    <property type="term" value="F:endonuclease activity"/>
    <property type="evidence" value="ECO:0007669"/>
    <property type="project" value="UniProtKB-KW"/>
</dbReference>
<keyword evidence="2" id="KW-0540">Nuclease</keyword>
<evidence type="ECO:0000313" key="2">
    <source>
        <dbReference type="EMBL" id="MXP76911.1"/>
    </source>
</evidence>
<evidence type="ECO:0000313" key="3">
    <source>
        <dbReference type="Proteomes" id="UP000460412"/>
    </source>
</evidence>
<sequence length="182" mass="21222">MNVARKEQIYTIDDIYALPEGERAELIDGQIYYMATPSMLHQRLVMEISYRIRVYIGEKKGDCEVFPSPFAVFLNSKKDIYLEPDISVICDKDKIASEGCMGAPDWIIEIASPTSRPIDYYKKLLKYSASGVREYWIVDVEKDRVTVYDFQWDTVEEYTFSDKVRAGIFDDFEIDFSEIKIK</sequence>
<accession>A0A7X3MIA2</accession>
<feature type="domain" description="Putative restriction endonuclease" evidence="1">
    <location>
        <begin position="14"/>
        <end position="161"/>
    </location>
</feature>
<dbReference type="Gene3D" id="3.90.1570.10">
    <property type="entry name" value="tt1808, chain A"/>
    <property type="match status" value="1"/>
</dbReference>
<keyword evidence="2" id="KW-0255">Endonuclease</keyword>
<name>A0A7X3MIA2_9FIRM</name>
<dbReference type="Proteomes" id="UP000460412">
    <property type="component" value="Unassembled WGS sequence"/>
</dbReference>
<dbReference type="SUPFAM" id="SSF52980">
    <property type="entry name" value="Restriction endonuclease-like"/>
    <property type="match status" value="1"/>
</dbReference>
<dbReference type="InterPro" id="IPR012296">
    <property type="entry name" value="Nuclease_put_TT1808"/>
</dbReference>
<keyword evidence="2" id="KW-0378">Hydrolase</keyword>
<evidence type="ECO:0000259" key="1">
    <source>
        <dbReference type="Pfam" id="PF05685"/>
    </source>
</evidence>
<dbReference type="PANTHER" id="PTHR36558:SF1">
    <property type="entry name" value="RESTRICTION ENDONUCLEASE DOMAIN-CONTAINING PROTEIN-RELATED"/>
    <property type="match status" value="1"/>
</dbReference>
<comment type="caution">
    <text evidence="2">The sequence shown here is derived from an EMBL/GenBank/DDBJ whole genome shotgun (WGS) entry which is preliminary data.</text>
</comment>
<dbReference type="CDD" id="cd06260">
    <property type="entry name" value="DUF820-like"/>
    <property type="match status" value="1"/>
</dbReference>
<reference evidence="2 3" key="1">
    <citation type="submission" date="2019-12" db="EMBL/GenBank/DDBJ databases">
        <title>Sporaefaciens musculi gen. nov., sp. nov., a novel bacterium isolated from the caecum of an obese mouse.</title>
        <authorList>
            <person name="Rasmussen T.S."/>
            <person name="Streidl T."/>
            <person name="Hitch T.C.A."/>
            <person name="Wortmann E."/>
            <person name="Deptula P."/>
            <person name="Hansen M."/>
            <person name="Nielsen D.S."/>
            <person name="Clavel T."/>
            <person name="Vogensen F.K."/>
        </authorList>
    </citation>
    <scope>NUCLEOTIDE SEQUENCE [LARGE SCALE GENOMIC DNA]</scope>
    <source>
        <strain evidence="2 3">WCA-9-b2</strain>
    </source>
</reference>
<keyword evidence="3" id="KW-1185">Reference proteome</keyword>
<dbReference type="InterPro" id="IPR008538">
    <property type="entry name" value="Uma2"/>
</dbReference>
<dbReference type="InterPro" id="IPR011335">
    <property type="entry name" value="Restrct_endonuc-II-like"/>
</dbReference>
<proteinExistence type="predicted"/>
<dbReference type="Pfam" id="PF05685">
    <property type="entry name" value="Uma2"/>
    <property type="match status" value="1"/>
</dbReference>